<dbReference type="Proteomes" id="UP000027075">
    <property type="component" value="Chromosome"/>
</dbReference>
<evidence type="ECO:0000313" key="5">
    <source>
        <dbReference type="EMBL" id="EMA02105.1"/>
    </source>
</evidence>
<dbReference type="STRING" id="523841.HFX_0897"/>
<dbReference type="GO" id="GO:0003676">
    <property type="term" value="F:nucleic acid binding"/>
    <property type="evidence" value="ECO:0007669"/>
    <property type="project" value="InterPro"/>
</dbReference>
<gene>
    <name evidence="3" type="ordered locus">HFX_0897</name>
    <name evidence="4" type="ORF">BM92_04735</name>
    <name evidence="5" type="ORF">C439_05980</name>
    <name evidence="6" type="ORF">E6P09_07525</name>
</gene>
<dbReference type="InterPro" id="IPR025364">
    <property type="entry name" value="DUF4268"/>
</dbReference>
<dbReference type="AlphaFoldDB" id="I3R308"/>
<dbReference type="HOGENOM" id="CLU_064448_0_0_2"/>
<accession>I3R308</accession>
<dbReference type="EMBL" id="CP007551">
    <property type="protein sequence ID" value="AHZ22010.1"/>
    <property type="molecule type" value="Genomic_DNA"/>
</dbReference>
<dbReference type="InterPro" id="IPR011856">
    <property type="entry name" value="tRNA_endonuc-like_dom_sf"/>
</dbReference>
<evidence type="ECO:0000313" key="4">
    <source>
        <dbReference type="EMBL" id="AHZ22010.1"/>
    </source>
</evidence>
<sequence length="316" mass="37000">MPEFASLESQDVREHWAHEEDDFTPWLAKQIGAETPSHLENVLGLDLEVVEKEKSVGKYNVDIFAKVVDDRRNVVIENQLESSDHDHLGKSLAYAAGVDADIIVWIAPSFNDEHVDALRWLNENSREGVDLFAIKLEVWRIGESDPAVRLNPIEKPSEWKEKAKRSPKELTETKKLQEEFWTSFRDKIESEETNLRARKAYPQHWYNNPVGKTGFKLSFTINTVEDRIYARFIIKNDPEIYWQLEKEREEIEAKFEDELSWDEPEETHGGNERSKIKVSRPAQLTNKQEWDTYLNWLMEQGGQFHEVVVPRVQRLV</sequence>
<dbReference type="Gene3D" id="3.40.1350.10">
    <property type="match status" value="1"/>
</dbReference>
<dbReference type="EMBL" id="CP001868">
    <property type="protein sequence ID" value="AFK18618.1"/>
    <property type="molecule type" value="Genomic_DNA"/>
</dbReference>
<name>I3R308_HALMT</name>
<keyword evidence="8" id="KW-1185">Reference proteome</keyword>
<dbReference type="EMBL" id="CP039139">
    <property type="protein sequence ID" value="QCQ75117.1"/>
    <property type="molecule type" value="Genomic_DNA"/>
</dbReference>
<evidence type="ECO:0000259" key="2">
    <source>
        <dbReference type="Pfam" id="PF14088"/>
    </source>
</evidence>
<reference evidence="3" key="5">
    <citation type="submission" date="2014-05" db="EMBL/GenBank/DDBJ databases">
        <authorList>
            <person name="Wang L."/>
            <person name="Yang H."/>
            <person name="Xiang H."/>
        </authorList>
    </citation>
    <scope>NUCLEOTIDE SEQUENCE</scope>
    <source>
        <strain evidence="3">CGMCC 1.2087</strain>
    </source>
</reference>
<reference evidence="5 8" key="3">
    <citation type="journal article" date="2014" name="PLoS Genet.">
        <title>Phylogenetically driven sequencing of extremely halophilic archaea reveals strategies for static and dynamic osmo-response.</title>
        <authorList>
            <person name="Becker E.A."/>
            <person name="Seitzer P.M."/>
            <person name="Tritt A."/>
            <person name="Larsen D."/>
            <person name="Krusor M."/>
            <person name="Yao A.I."/>
            <person name="Wu D."/>
            <person name="Madern D."/>
            <person name="Eisen J.A."/>
            <person name="Darling A.E."/>
            <person name="Facciotti M.T."/>
        </authorList>
    </citation>
    <scope>NUCLEOTIDE SEQUENCE [LARGE SCALE GENOMIC DNA]</scope>
    <source>
        <strain evidence="5">ATCC 33500</strain>
        <strain evidence="8">ATCC 33500 / DSM 1411 / JCM 8866 / NBRC 14739 / NCIMB 2177 / R-4</strain>
    </source>
</reference>
<evidence type="ECO:0000313" key="10">
    <source>
        <dbReference type="Proteomes" id="UP000299011"/>
    </source>
</evidence>
<reference evidence="4 9" key="4">
    <citation type="submission" date="2014-04" db="EMBL/GenBank/DDBJ databases">
        <title>Transcriptional profiles of Haloferax mediterranei on the basis of nitrogen availability.</title>
        <authorList>
            <person name="Bautista V."/>
        </authorList>
    </citation>
    <scope>NUCLEOTIDE SEQUENCE [LARGE SCALE GENOMIC DNA]</scope>
    <source>
        <strain evidence="4">ATCC 33500</strain>
        <strain evidence="9">ATCC 33500 / DSM 1411 / JCM 8866 / NBRC 14739 / NCIMB 2177 / R-4</strain>
    </source>
</reference>
<evidence type="ECO:0000256" key="1">
    <source>
        <dbReference type="SAM" id="MobiDB-lite"/>
    </source>
</evidence>
<reference evidence="6 10" key="6">
    <citation type="submission" date="2019-04" db="EMBL/GenBank/DDBJ databases">
        <title>Methylomes of two halophilic Archaea, Haloarcula marismortui and Haloferax mediterranei.</title>
        <authorList>
            <person name="DasSarma S."/>
            <person name="DasSarma P."/>
            <person name="DasSarma S."/>
            <person name="Fomenkov A."/>
            <person name="Vincze T."/>
            <person name="Anton B.P."/>
            <person name="Roberts R.J."/>
        </authorList>
    </citation>
    <scope>NUCLEOTIDE SEQUENCE [LARGE SCALE GENOMIC DNA]</scope>
    <source>
        <strain evidence="6">ATCC 33500</strain>
        <strain evidence="10">ATCC 33500 / DSM 1411 / JCM 8866 / NBRC 14739 / NCIMB 2177 / R-4</strain>
    </source>
</reference>
<proteinExistence type="predicted"/>
<protein>
    <submittedName>
        <fullName evidence="6">DUF4268 domain-containing protein</fullName>
    </submittedName>
</protein>
<reference evidence="3 7" key="2">
    <citation type="journal article" date="2012" name="J. Bacteriol.">
        <title>Complete genome sequence of the metabolically versatile halophilic archaeon Haloferax mediterranei, a poly(3-hydroxybutyrate-co-3-hydroxyvalerate) producer.</title>
        <authorList>
            <person name="Han J."/>
            <person name="Zhang F."/>
            <person name="Hou J."/>
            <person name="Liu X."/>
            <person name="Li M."/>
            <person name="Liu H."/>
            <person name="Cai L."/>
            <person name="Zhang B."/>
            <person name="Chen Y."/>
            <person name="Zhou J."/>
            <person name="Hu S."/>
            <person name="Xiang H."/>
        </authorList>
    </citation>
    <scope>NUCLEOTIDE SEQUENCE [LARGE SCALE GENOMIC DNA]</scope>
    <source>
        <strain evidence="7">ATCC 33500 / DSM 1411 / JCM 8866 / NBRC 14739 / NCIMB 2177 / R-4</strain>
        <strain evidence="3">CGMCC 1.2087</strain>
    </source>
</reference>
<dbReference type="Proteomes" id="UP000006469">
    <property type="component" value="Chromosome"/>
</dbReference>
<organism evidence="3 7">
    <name type="scientific">Haloferax mediterranei (strain ATCC 33500 / DSM 1411 / JCM 8866 / NBRC 14739 / NCIMB 2177 / R-4)</name>
    <name type="common">Halobacterium mediterranei</name>
    <dbReference type="NCBI Taxonomy" id="523841"/>
    <lineage>
        <taxon>Archaea</taxon>
        <taxon>Methanobacteriati</taxon>
        <taxon>Methanobacteriota</taxon>
        <taxon>Stenosarchaea group</taxon>
        <taxon>Halobacteria</taxon>
        <taxon>Halobacteriales</taxon>
        <taxon>Haloferacaceae</taxon>
        <taxon>Haloferax</taxon>
    </lineage>
</organism>
<dbReference type="PaxDb" id="523841-HFX_0897"/>
<dbReference type="Pfam" id="PF14088">
    <property type="entry name" value="DUF4268"/>
    <property type="match status" value="1"/>
</dbReference>
<dbReference type="eggNOG" id="arCOG06885">
    <property type="taxonomic scope" value="Archaea"/>
</dbReference>
<evidence type="ECO:0000313" key="7">
    <source>
        <dbReference type="Proteomes" id="UP000006469"/>
    </source>
</evidence>
<dbReference type="GeneID" id="40156256"/>
<feature type="compositionally biased region" description="Basic and acidic residues" evidence="1">
    <location>
        <begin position="266"/>
        <end position="275"/>
    </location>
</feature>
<evidence type="ECO:0000313" key="6">
    <source>
        <dbReference type="EMBL" id="QCQ75117.1"/>
    </source>
</evidence>
<reference evidence="3" key="1">
    <citation type="journal article" date="2012" name="Appl. Environ. Microbiol.">
        <title>Identification of the haloarchaeal phasin (PhaP) that functions in polyhydroxyalkanoate accumulation and granule formation in Haloferax mediterranei.</title>
        <authorList>
            <person name="Cai S."/>
            <person name="Cai L."/>
            <person name="Liu H."/>
            <person name="Liu X."/>
            <person name="Han J."/>
            <person name="Zhou J."/>
            <person name="Xiang H."/>
        </authorList>
    </citation>
    <scope>NUCLEOTIDE SEQUENCE</scope>
    <source>
        <strain evidence="3">CGMCC 1.2087</strain>
    </source>
</reference>
<dbReference type="RefSeq" id="WP_004057306.1">
    <property type="nucleotide sequence ID" value="NC_017941.2"/>
</dbReference>
<dbReference type="Proteomes" id="UP000299011">
    <property type="component" value="Chromosome"/>
</dbReference>
<feature type="domain" description="DUF4268" evidence="2">
    <location>
        <begin position="176"/>
        <end position="310"/>
    </location>
</feature>
<dbReference type="KEGG" id="hme:HFX_0897"/>
<feature type="region of interest" description="Disordered" evidence="1">
    <location>
        <begin position="256"/>
        <end position="280"/>
    </location>
</feature>
<dbReference type="PATRIC" id="fig|523841.21.peg.1208"/>
<evidence type="ECO:0000313" key="8">
    <source>
        <dbReference type="Proteomes" id="UP000011603"/>
    </source>
</evidence>
<evidence type="ECO:0000313" key="3">
    <source>
        <dbReference type="EMBL" id="AFK18618.1"/>
    </source>
</evidence>
<dbReference type="OrthoDB" id="142611at2157"/>
<dbReference type="Proteomes" id="UP000011603">
    <property type="component" value="Unassembled WGS sequence"/>
</dbReference>
<dbReference type="EMBL" id="AOLO01000007">
    <property type="protein sequence ID" value="EMA02105.1"/>
    <property type="molecule type" value="Genomic_DNA"/>
</dbReference>
<evidence type="ECO:0000313" key="9">
    <source>
        <dbReference type="Proteomes" id="UP000027075"/>
    </source>
</evidence>